<dbReference type="EMBL" id="JANCPR020000070">
    <property type="protein sequence ID" value="MDJ1137988.1"/>
    <property type="molecule type" value="Genomic_DNA"/>
</dbReference>
<dbReference type="SUPFAM" id="SSF52540">
    <property type="entry name" value="P-loop containing nucleoside triphosphate hydrolases"/>
    <property type="match status" value="1"/>
</dbReference>
<dbReference type="GO" id="GO:0016301">
    <property type="term" value="F:kinase activity"/>
    <property type="evidence" value="ECO:0007669"/>
    <property type="project" value="UniProtKB-KW"/>
</dbReference>
<keyword evidence="1" id="KW-0418">Kinase</keyword>
<keyword evidence="1" id="KW-0808">Transferase</keyword>
<reference evidence="1 2" key="1">
    <citation type="submission" date="2023-05" db="EMBL/GenBank/DDBJ databases">
        <title>Streptantibioticus silvisoli sp. nov., acidotolerant actinomycetes 1 from pine litter.</title>
        <authorList>
            <person name="Swiecimska M."/>
            <person name="Golinska P."/>
            <person name="Sangal V."/>
            <person name="Wachnowicz B."/>
            <person name="Goodfellow M."/>
        </authorList>
    </citation>
    <scope>NUCLEOTIDE SEQUENCE [LARGE SCALE GENOMIC DNA]</scope>
    <source>
        <strain evidence="1 2">DSM 42109</strain>
    </source>
</reference>
<proteinExistence type="predicted"/>
<dbReference type="InterPro" id="IPR027417">
    <property type="entry name" value="P-loop_NTPase"/>
</dbReference>
<comment type="caution">
    <text evidence="1">The sequence shown here is derived from an EMBL/GenBank/DDBJ whole genome shotgun (WGS) entry which is preliminary data.</text>
</comment>
<gene>
    <name evidence="1" type="ORF">NMN56_039735</name>
</gene>
<evidence type="ECO:0000313" key="1">
    <source>
        <dbReference type="EMBL" id="MDJ1137988.1"/>
    </source>
</evidence>
<accession>A0ABT7A9E5</accession>
<evidence type="ECO:0000313" key="2">
    <source>
        <dbReference type="Proteomes" id="UP001214441"/>
    </source>
</evidence>
<organism evidence="1 2">
    <name type="scientific">Streptomyces iconiensis</name>
    <dbReference type="NCBI Taxonomy" id="1384038"/>
    <lineage>
        <taxon>Bacteria</taxon>
        <taxon>Bacillati</taxon>
        <taxon>Actinomycetota</taxon>
        <taxon>Actinomycetes</taxon>
        <taxon>Kitasatosporales</taxon>
        <taxon>Streptomycetaceae</taxon>
        <taxon>Streptomyces</taxon>
    </lineage>
</organism>
<sequence length="211" mass="22882">MHIETSPTALLARARALRDRAGRAVLGITGAPGAGKSTLAAALAAQLGPHVGQLPMDGFHLSNEVLTALGRRERKGAPDTFDAAGYAALLSRLREAGGMGEVLYAPRFHRELEESFAAEIALGPEIALVVTEGNYLLLPGDPWARVRPLLDEVWYVEPDEKLRLRRLVDRHIAYGKTRQEATAWAHGTDQRNAALIARTRETADVVVRLPG</sequence>
<dbReference type="NCBIfam" id="NF006743">
    <property type="entry name" value="PRK09270.1-2"/>
    <property type="match status" value="1"/>
</dbReference>
<dbReference type="Pfam" id="PF03308">
    <property type="entry name" value="MeaB"/>
    <property type="match status" value="1"/>
</dbReference>
<name>A0ABT7A9E5_9ACTN</name>
<protein>
    <submittedName>
        <fullName evidence="1">Nucleoside/nucleotide kinase family protein</fullName>
    </submittedName>
</protein>
<dbReference type="Gene3D" id="3.40.50.300">
    <property type="entry name" value="P-loop containing nucleotide triphosphate hydrolases"/>
    <property type="match status" value="1"/>
</dbReference>
<dbReference type="Proteomes" id="UP001214441">
    <property type="component" value="Unassembled WGS sequence"/>
</dbReference>
<dbReference type="PANTHER" id="PTHR10285">
    <property type="entry name" value="URIDINE KINASE"/>
    <property type="match status" value="1"/>
</dbReference>
<keyword evidence="2" id="KW-1185">Reference proteome</keyword>
<dbReference type="RefSeq" id="WP_274041475.1">
    <property type="nucleotide sequence ID" value="NZ_JANCPR020000070.1"/>
</dbReference>